<dbReference type="PRINTS" id="PR00038">
    <property type="entry name" value="HTHLUXR"/>
</dbReference>
<dbReference type="CDD" id="cd17535">
    <property type="entry name" value="REC_NarL-like"/>
    <property type="match status" value="1"/>
</dbReference>
<dbReference type="InterPro" id="IPR001789">
    <property type="entry name" value="Sig_transdc_resp-reg_receiver"/>
</dbReference>
<dbReference type="SMART" id="SM00421">
    <property type="entry name" value="HTH_LUXR"/>
    <property type="match status" value="1"/>
</dbReference>
<evidence type="ECO:0000256" key="2">
    <source>
        <dbReference type="ARBA" id="ARBA00023125"/>
    </source>
</evidence>
<organism evidence="6">
    <name type="scientific">uncultured Chloroflexota bacterium</name>
    <dbReference type="NCBI Taxonomy" id="166587"/>
    <lineage>
        <taxon>Bacteria</taxon>
        <taxon>Bacillati</taxon>
        <taxon>Chloroflexota</taxon>
        <taxon>environmental samples</taxon>
    </lineage>
</organism>
<dbReference type="CDD" id="cd06170">
    <property type="entry name" value="LuxR_C_like"/>
    <property type="match status" value="1"/>
</dbReference>
<keyword evidence="2" id="KW-0238">DNA-binding</keyword>
<evidence type="ECO:0000256" key="3">
    <source>
        <dbReference type="PROSITE-ProRule" id="PRU00169"/>
    </source>
</evidence>
<feature type="domain" description="Response regulatory" evidence="5">
    <location>
        <begin position="17"/>
        <end position="133"/>
    </location>
</feature>
<evidence type="ECO:0000259" key="5">
    <source>
        <dbReference type="PROSITE" id="PS50110"/>
    </source>
</evidence>
<dbReference type="Pfam" id="PF00072">
    <property type="entry name" value="Response_reg"/>
    <property type="match status" value="1"/>
</dbReference>
<dbReference type="SUPFAM" id="SSF52172">
    <property type="entry name" value="CheY-like"/>
    <property type="match status" value="1"/>
</dbReference>
<accession>A0A6J4IAA6</accession>
<name>A0A6J4IAA6_9CHLR</name>
<gene>
    <name evidence="6" type="ORF">AVDCRST_MAG77-1880</name>
</gene>
<dbReference type="InterPro" id="IPR000792">
    <property type="entry name" value="Tscrpt_reg_LuxR_C"/>
</dbReference>
<dbReference type="PROSITE" id="PS00622">
    <property type="entry name" value="HTH_LUXR_1"/>
    <property type="match status" value="1"/>
</dbReference>
<dbReference type="InterPro" id="IPR016032">
    <property type="entry name" value="Sig_transdc_resp-reg_C-effctor"/>
</dbReference>
<dbReference type="Pfam" id="PF00196">
    <property type="entry name" value="GerE"/>
    <property type="match status" value="1"/>
</dbReference>
<feature type="modified residue" description="4-aspartylphosphate" evidence="3">
    <location>
        <position position="68"/>
    </location>
</feature>
<dbReference type="SMART" id="SM00448">
    <property type="entry name" value="REC"/>
    <property type="match status" value="1"/>
</dbReference>
<keyword evidence="1 3" id="KW-0597">Phosphoprotein</keyword>
<evidence type="ECO:0000259" key="4">
    <source>
        <dbReference type="PROSITE" id="PS50043"/>
    </source>
</evidence>
<feature type="domain" description="HTH luxR-type" evidence="4">
    <location>
        <begin position="154"/>
        <end position="219"/>
    </location>
</feature>
<dbReference type="GO" id="GO:0003677">
    <property type="term" value="F:DNA binding"/>
    <property type="evidence" value="ECO:0007669"/>
    <property type="project" value="UniProtKB-KW"/>
</dbReference>
<dbReference type="PROSITE" id="PS50110">
    <property type="entry name" value="RESPONSE_REGULATORY"/>
    <property type="match status" value="1"/>
</dbReference>
<reference evidence="6" key="1">
    <citation type="submission" date="2020-02" db="EMBL/GenBank/DDBJ databases">
        <authorList>
            <person name="Meier V. D."/>
        </authorList>
    </citation>
    <scope>NUCLEOTIDE SEQUENCE</scope>
    <source>
        <strain evidence="6">AVDCRST_MAG77</strain>
    </source>
</reference>
<dbReference type="SUPFAM" id="SSF46894">
    <property type="entry name" value="C-terminal effector domain of the bipartite response regulators"/>
    <property type="match status" value="1"/>
</dbReference>
<sequence>MGGDSADPMPLPDRPIRVMIVDDHPIVREGLVAVLEDEADFAIVGTAGSAEEAMRAAPRLRPDVVVLDLELPGVDGVAAIPRLAEVCPSAGLVVLTAYAEDERVFGALQAGARGYLLKGTPAAEIARAIRVVHDGGTALDPRVATRVVADWRAPRRTGSVLTERERQVLRLVAEGRATKQIAQALSIVERTVKFHLASATHKLGAQTRAQAAALATRRGLL</sequence>
<dbReference type="GO" id="GO:0000160">
    <property type="term" value="P:phosphorelay signal transduction system"/>
    <property type="evidence" value="ECO:0007669"/>
    <property type="project" value="InterPro"/>
</dbReference>
<dbReference type="InterPro" id="IPR011006">
    <property type="entry name" value="CheY-like_superfamily"/>
</dbReference>
<protein>
    <submittedName>
        <fullName evidence="6">Two-component transcriptional response regulator, LuxR family</fullName>
    </submittedName>
</protein>
<evidence type="ECO:0000256" key="1">
    <source>
        <dbReference type="ARBA" id="ARBA00022553"/>
    </source>
</evidence>
<dbReference type="PANTHER" id="PTHR43214">
    <property type="entry name" value="TWO-COMPONENT RESPONSE REGULATOR"/>
    <property type="match status" value="1"/>
</dbReference>
<dbReference type="AlphaFoldDB" id="A0A6J4IAA6"/>
<proteinExistence type="predicted"/>
<dbReference type="InterPro" id="IPR039420">
    <property type="entry name" value="WalR-like"/>
</dbReference>
<dbReference type="PROSITE" id="PS50043">
    <property type="entry name" value="HTH_LUXR_2"/>
    <property type="match status" value="1"/>
</dbReference>
<evidence type="ECO:0000313" key="6">
    <source>
        <dbReference type="EMBL" id="CAA9245728.1"/>
    </source>
</evidence>
<dbReference type="Gene3D" id="3.40.50.2300">
    <property type="match status" value="1"/>
</dbReference>
<dbReference type="EMBL" id="CADCTC010000115">
    <property type="protein sequence ID" value="CAA9245728.1"/>
    <property type="molecule type" value="Genomic_DNA"/>
</dbReference>
<dbReference type="InterPro" id="IPR058245">
    <property type="entry name" value="NreC/VraR/RcsB-like_REC"/>
</dbReference>
<dbReference type="GO" id="GO:0006355">
    <property type="term" value="P:regulation of DNA-templated transcription"/>
    <property type="evidence" value="ECO:0007669"/>
    <property type="project" value="InterPro"/>
</dbReference>